<protein>
    <submittedName>
        <fullName evidence="5">DnaJ domain-containing protein</fullName>
    </submittedName>
</protein>
<accession>A0A174DSF6</accession>
<dbReference type="EMBL" id="CYZV01000019">
    <property type="protein sequence ID" value="CUO28374.1"/>
    <property type="molecule type" value="Genomic_DNA"/>
</dbReference>
<sequence length="461" mass="52270">MNYYKVLGVEENASKEEIKRAYEKQVAYFKSEVKDEKRLNKFIELFDEALAALNVEEKEIIQPIEENEGVFDEEVSKLFKSVEEKEKSRNVNDEDKIIGDCPKDSFEEYSKVKCKEILGEDFSENSNIETSNIASDEKNIVNLNDGMKLYIKEDKVENGIGNTIVEDANKSINEDKDINKDKAINDSIDIKEPQNINESYATTIIMSREEIEREVLKESAKKSEVPIYKSKVEFESVNEFFNNDYEDEFDSEDEYENDFIGKVIKNKKNKKKSNIKNKKENIKKKNNDSERNKGYNNTKKSNTSNGKNDGFSKNNRQGENYQNESAIQSDKIGRQAAKDGVNKRINKVANKQKSVGVTSIVLIPLKILALPIIAVLTLLGIICKVLSVSSWIVSKMIIIGAIAISAIHGYRIYTGQIPREYNIFVICAIGFIISIFLPSVLKLISSSVDTSNKALKGFVFG</sequence>
<dbReference type="AlphaFoldDB" id="A0A174DSF6"/>
<dbReference type="OrthoDB" id="1905711at2"/>
<dbReference type="RefSeq" id="WP_055276586.1">
    <property type="nucleotide sequence ID" value="NZ_CYZV01000019.1"/>
</dbReference>
<feature type="compositionally biased region" description="Basic and acidic residues" evidence="2">
    <location>
        <begin position="277"/>
        <end position="293"/>
    </location>
</feature>
<keyword evidence="3" id="KW-0472">Membrane</keyword>
<feature type="transmembrane region" description="Helical" evidence="3">
    <location>
        <begin position="388"/>
        <end position="409"/>
    </location>
</feature>
<reference evidence="5 6" key="1">
    <citation type="submission" date="2015-09" db="EMBL/GenBank/DDBJ databases">
        <authorList>
            <consortium name="Pathogen Informatics"/>
        </authorList>
    </citation>
    <scope>NUCLEOTIDE SEQUENCE [LARGE SCALE GENOMIC DNA]</scope>
    <source>
        <strain evidence="5 6">2789STDY5834855</strain>
    </source>
</reference>
<dbReference type="SUPFAM" id="SSF46565">
    <property type="entry name" value="Chaperone J-domain"/>
    <property type="match status" value="1"/>
</dbReference>
<evidence type="ECO:0000259" key="4">
    <source>
        <dbReference type="PROSITE" id="PS50076"/>
    </source>
</evidence>
<evidence type="ECO:0000256" key="3">
    <source>
        <dbReference type="SAM" id="Phobius"/>
    </source>
</evidence>
<dbReference type="GO" id="GO:0006260">
    <property type="term" value="P:DNA replication"/>
    <property type="evidence" value="ECO:0007669"/>
    <property type="project" value="UniProtKB-KW"/>
</dbReference>
<keyword evidence="1" id="KW-0235">DNA replication</keyword>
<dbReference type="PRINTS" id="PR00625">
    <property type="entry name" value="JDOMAIN"/>
</dbReference>
<dbReference type="CDD" id="cd06257">
    <property type="entry name" value="DnaJ"/>
    <property type="match status" value="1"/>
</dbReference>
<dbReference type="InterPro" id="IPR036869">
    <property type="entry name" value="J_dom_sf"/>
</dbReference>
<organism evidence="5 6">
    <name type="scientific">Clostridium disporicum</name>
    <dbReference type="NCBI Taxonomy" id="84024"/>
    <lineage>
        <taxon>Bacteria</taxon>
        <taxon>Bacillati</taxon>
        <taxon>Bacillota</taxon>
        <taxon>Clostridia</taxon>
        <taxon>Eubacteriales</taxon>
        <taxon>Clostridiaceae</taxon>
        <taxon>Clostridium</taxon>
    </lineage>
</organism>
<dbReference type="PROSITE" id="PS50076">
    <property type="entry name" value="DNAJ_2"/>
    <property type="match status" value="1"/>
</dbReference>
<feature type="compositionally biased region" description="Low complexity" evidence="2">
    <location>
        <begin position="294"/>
        <end position="308"/>
    </location>
</feature>
<keyword evidence="3" id="KW-1133">Transmembrane helix</keyword>
<feature type="transmembrane region" description="Helical" evidence="3">
    <location>
        <begin position="421"/>
        <end position="441"/>
    </location>
</feature>
<evidence type="ECO:0000313" key="6">
    <source>
        <dbReference type="Proteomes" id="UP000095558"/>
    </source>
</evidence>
<feature type="transmembrane region" description="Helical" evidence="3">
    <location>
        <begin position="360"/>
        <end position="382"/>
    </location>
</feature>
<feature type="domain" description="J" evidence="4">
    <location>
        <begin position="2"/>
        <end position="110"/>
    </location>
</feature>
<feature type="region of interest" description="Disordered" evidence="2">
    <location>
        <begin position="268"/>
        <end position="333"/>
    </location>
</feature>
<gene>
    <name evidence="5" type="ORF">ERS852470_01903</name>
</gene>
<feature type="compositionally biased region" description="Polar residues" evidence="2">
    <location>
        <begin position="311"/>
        <end position="328"/>
    </location>
</feature>
<keyword evidence="3" id="KW-0812">Transmembrane</keyword>
<evidence type="ECO:0000256" key="2">
    <source>
        <dbReference type="SAM" id="MobiDB-lite"/>
    </source>
</evidence>
<name>A0A174DSF6_9CLOT</name>
<proteinExistence type="predicted"/>
<evidence type="ECO:0000256" key="1">
    <source>
        <dbReference type="ARBA" id="ARBA00022705"/>
    </source>
</evidence>
<dbReference type="Proteomes" id="UP000095558">
    <property type="component" value="Unassembled WGS sequence"/>
</dbReference>
<evidence type="ECO:0000313" key="5">
    <source>
        <dbReference type="EMBL" id="CUO28374.1"/>
    </source>
</evidence>
<dbReference type="Gene3D" id="1.10.287.110">
    <property type="entry name" value="DnaJ domain"/>
    <property type="match status" value="1"/>
</dbReference>
<dbReference type="InterPro" id="IPR001623">
    <property type="entry name" value="DnaJ_domain"/>
</dbReference>